<proteinExistence type="predicted"/>
<sequence length="185" mass="20891">MHQSNITEGLEQNDLKRLVHDELHIDEFKSKMGKDEDIVVVSFKVTGREPAEDLVNFIEKGYDWVIDADVSSGEMDDGDYIVFVEADREPSVAKNIINMMEDIMNLTGQDISKWRVIFKSNSGEHDLSLESITQNVPLTSEDYVRRFGKPEKELDEMRAAAGVPITTKAPKNDFTQSIRSLAGIL</sequence>
<gene>
    <name evidence="1" type="ORF">UFOVP257_331</name>
</gene>
<reference evidence="1" key="1">
    <citation type="submission" date="2020-04" db="EMBL/GenBank/DDBJ databases">
        <authorList>
            <person name="Chiriac C."/>
            <person name="Salcher M."/>
            <person name="Ghai R."/>
            <person name="Kavagutti S V."/>
        </authorList>
    </citation>
    <scope>NUCLEOTIDE SEQUENCE</scope>
</reference>
<name>A0A6J5LPE8_9CAUD</name>
<accession>A0A6J5LPE8</accession>
<dbReference type="EMBL" id="LR796274">
    <property type="protein sequence ID" value="CAB4133609.1"/>
    <property type="molecule type" value="Genomic_DNA"/>
</dbReference>
<organism evidence="1">
    <name type="scientific">uncultured Caudovirales phage</name>
    <dbReference type="NCBI Taxonomy" id="2100421"/>
    <lineage>
        <taxon>Viruses</taxon>
        <taxon>Duplodnaviria</taxon>
        <taxon>Heunggongvirae</taxon>
        <taxon>Uroviricota</taxon>
        <taxon>Caudoviricetes</taxon>
        <taxon>Peduoviridae</taxon>
        <taxon>Maltschvirus</taxon>
        <taxon>Maltschvirus maltsch</taxon>
    </lineage>
</organism>
<protein>
    <submittedName>
        <fullName evidence="1">Uncharacterized protein</fullName>
    </submittedName>
</protein>
<evidence type="ECO:0000313" key="1">
    <source>
        <dbReference type="EMBL" id="CAB4133609.1"/>
    </source>
</evidence>